<dbReference type="PROSITE" id="PS50110">
    <property type="entry name" value="RESPONSE_REGULATORY"/>
    <property type="match status" value="1"/>
</dbReference>
<dbReference type="PROSITE" id="PS00675">
    <property type="entry name" value="SIGMA54_INTERACT_1"/>
    <property type="match status" value="1"/>
</dbReference>
<dbReference type="InterPro" id="IPR001789">
    <property type="entry name" value="Sig_transdc_resp-reg_receiver"/>
</dbReference>
<feature type="domain" description="Response regulatory" evidence="19">
    <location>
        <begin position="8"/>
        <end position="125"/>
    </location>
</feature>
<dbReference type="PANTHER" id="PTHR32071:SF95">
    <property type="entry name" value="DNA-BINDING TRANSCRIPTIONAL REGULATOR NTRC"/>
    <property type="match status" value="1"/>
</dbReference>
<gene>
    <name evidence="20" type="ORF">FHR23_000880</name>
</gene>
<dbReference type="SUPFAM" id="SSF52540">
    <property type="entry name" value="P-loop containing nucleoside triphosphate hydrolases"/>
    <property type="match status" value="1"/>
</dbReference>
<keyword evidence="4" id="KW-0678">Repressor</keyword>
<comment type="caution">
    <text evidence="20">The sequence shown here is derived from an EMBL/GenBank/DDBJ whole genome shotgun (WGS) entry which is preliminary data.</text>
</comment>
<evidence type="ECO:0000256" key="11">
    <source>
        <dbReference type="ARBA" id="ARBA00023159"/>
    </source>
</evidence>
<keyword evidence="7" id="KW-0067">ATP-binding</keyword>
<dbReference type="InterPro" id="IPR025943">
    <property type="entry name" value="Sigma_54_int_dom_ATP-bd_2"/>
</dbReference>
<evidence type="ECO:0000256" key="7">
    <source>
        <dbReference type="ARBA" id="ARBA00022840"/>
    </source>
</evidence>
<evidence type="ECO:0000256" key="6">
    <source>
        <dbReference type="ARBA" id="ARBA00022741"/>
    </source>
</evidence>
<organism evidence="20 21">
    <name type="scientific">Stakelama sediminis</name>
    <dbReference type="NCBI Taxonomy" id="463200"/>
    <lineage>
        <taxon>Bacteria</taxon>
        <taxon>Pseudomonadati</taxon>
        <taxon>Pseudomonadota</taxon>
        <taxon>Alphaproteobacteria</taxon>
        <taxon>Sphingomonadales</taxon>
        <taxon>Sphingomonadaceae</taxon>
        <taxon>Stakelama</taxon>
    </lineage>
</organism>
<dbReference type="PROSITE" id="PS00676">
    <property type="entry name" value="SIGMA54_INTERACT_2"/>
    <property type="match status" value="1"/>
</dbReference>
<dbReference type="PROSITE" id="PS00688">
    <property type="entry name" value="SIGMA54_INTERACT_3"/>
    <property type="match status" value="1"/>
</dbReference>
<dbReference type="EMBL" id="JACIJI010000001">
    <property type="protein sequence ID" value="MBB5717973.1"/>
    <property type="molecule type" value="Genomic_DNA"/>
</dbReference>
<dbReference type="Pfam" id="PF25601">
    <property type="entry name" value="AAA_lid_14"/>
    <property type="match status" value="1"/>
</dbReference>
<evidence type="ECO:0000256" key="9">
    <source>
        <dbReference type="ARBA" id="ARBA00023015"/>
    </source>
</evidence>
<dbReference type="PRINTS" id="PR01590">
    <property type="entry name" value="HTHFIS"/>
</dbReference>
<dbReference type="PANTHER" id="PTHR32071">
    <property type="entry name" value="TRANSCRIPTIONAL REGULATORY PROTEIN"/>
    <property type="match status" value="1"/>
</dbReference>
<evidence type="ECO:0000256" key="1">
    <source>
        <dbReference type="ARBA" id="ARBA00004496"/>
    </source>
</evidence>
<dbReference type="PROSITE" id="PS50045">
    <property type="entry name" value="SIGMA54_INTERACT_4"/>
    <property type="match status" value="1"/>
</dbReference>
<keyword evidence="6" id="KW-0547">Nucleotide-binding</keyword>
<dbReference type="RefSeq" id="WP_184001673.1">
    <property type="nucleotide sequence ID" value="NZ_BAABIF010000004.1"/>
</dbReference>
<keyword evidence="13" id="KW-0535">Nitrogen fixation</keyword>
<evidence type="ECO:0000256" key="17">
    <source>
        <dbReference type="PROSITE-ProRule" id="PRU00169"/>
    </source>
</evidence>
<dbReference type="CDD" id="cd00156">
    <property type="entry name" value="REC"/>
    <property type="match status" value="1"/>
</dbReference>
<dbReference type="GO" id="GO:0005737">
    <property type="term" value="C:cytoplasm"/>
    <property type="evidence" value="ECO:0007669"/>
    <property type="project" value="UniProtKB-SubCell"/>
</dbReference>
<evidence type="ECO:0000313" key="21">
    <source>
        <dbReference type="Proteomes" id="UP000554342"/>
    </source>
</evidence>
<evidence type="ECO:0000256" key="5">
    <source>
        <dbReference type="ARBA" id="ARBA00022553"/>
    </source>
</evidence>
<feature type="domain" description="Sigma-54 factor interaction" evidence="18">
    <location>
        <begin position="149"/>
        <end position="378"/>
    </location>
</feature>
<evidence type="ECO:0000256" key="10">
    <source>
        <dbReference type="ARBA" id="ARBA00023125"/>
    </source>
</evidence>
<dbReference type="GO" id="GO:0005524">
    <property type="term" value="F:ATP binding"/>
    <property type="evidence" value="ECO:0007669"/>
    <property type="project" value="UniProtKB-KW"/>
</dbReference>
<evidence type="ECO:0000256" key="15">
    <source>
        <dbReference type="ARBA" id="ARBA00031910"/>
    </source>
</evidence>
<dbReference type="InterPro" id="IPR002078">
    <property type="entry name" value="Sigma_54_int"/>
</dbReference>
<dbReference type="Proteomes" id="UP000554342">
    <property type="component" value="Unassembled WGS sequence"/>
</dbReference>
<accession>A0A840YWG0</accession>
<dbReference type="FunFam" id="3.40.50.300:FF:000006">
    <property type="entry name" value="DNA-binding transcriptional regulator NtrC"/>
    <property type="match status" value="1"/>
</dbReference>
<dbReference type="InterPro" id="IPR025662">
    <property type="entry name" value="Sigma_54_int_dom_ATP-bd_1"/>
</dbReference>
<dbReference type="SUPFAM" id="SSF52172">
    <property type="entry name" value="CheY-like"/>
    <property type="match status" value="1"/>
</dbReference>
<evidence type="ECO:0000256" key="2">
    <source>
        <dbReference type="ARBA" id="ARBA00019059"/>
    </source>
</evidence>
<dbReference type="Gene3D" id="3.40.50.300">
    <property type="entry name" value="P-loop containing nucleotide triphosphate hydrolases"/>
    <property type="match status" value="1"/>
</dbReference>
<dbReference type="AlphaFoldDB" id="A0A840YWG0"/>
<dbReference type="InterPro" id="IPR011006">
    <property type="entry name" value="CheY-like_superfamily"/>
</dbReference>
<dbReference type="CDD" id="cd00009">
    <property type="entry name" value="AAA"/>
    <property type="match status" value="1"/>
</dbReference>
<keyword evidence="8" id="KW-0902">Two-component regulatory system</keyword>
<sequence>MTRDGQRMLMLIDEEPAQRRLVAAITARRGWRTVFADSAERALATLGTPDGMALDAIILDHWGTETDAAALIIELRRNRPQLPILMLTANESVSGAVTAMRAGATDFLVKPLAAERLLAALEAATGGEAKGELRPLSEKLSEPLGFDEVVGSAPKFRAALAIAAKAARARVPVLIEGESGVGKEVVADAIHAASPRHNKPIVRINCGAIPANLVESELFGHEKGAFTGAFERKIGRFREADGGTLFLDEVGEMPLDAQVKLLRVLQSGEVQPIGARHIHEVDVRVIAATNKQLTEEVEAGRFREDLYYRLNVVQVTIPPLRERAGDIAALSRHLLARIAEQPGLRPLGITDDAIALLGSYDWPGNVRQLHNALFRAAVLCEGDALTMTDFPQIAELSAARGSGGTTTRTRSMGDAGVTLFHPDGNLRALEEIEADVIRLAIGHYRGRMTEVARRLGIGRSTLYRKLGELGIDQNAA</sequence>
<evidence type="ECO:0000259" key="19">
    <source>
        <dbReference type="PROSITE" id="PS50110"/>
    </source>
</evidence>
<keyword evidence="5 17" id="KW-0597">Phosphoprotein</keyword>
<dbReference type="SUPFAM" id="SSF46689">
    <property type="entry name" value="Homeodomain-like"/>
    <property type="match status" value="1"/>
</dbReference>
<dbReference type="GO" id="GO:0000160">
    <property type="term" value="P:phosphorelay signal transduction system"/>
    <property type="evidence" value="ECO:0007669"/>
    <property type="project" value="UniProtKB-KW"/>
</dbReference>
<dbReference type="Gene3D" id="1.10.8.60">
    <property type="match status" value="1"/>
</dbReference>
<dbReference type="Pfam" id="PF00158">
    <property type="entry name" value="Sigma54_activat"/>
    <property type="match status" value="1"/>
</dbReference>
<dbReference type="InterPro" id="IPR009057">
    <property type="entry name" value="Homeodomain-like_sf"/>
</dbReference>
<dbReference type="SMART" id="SM00382">
    <property type="entry name" value="AAA"/>
    <property type="match status" value="1"/>
</dbReference>
<evidence type="ECO:0000256" key="12">
    <source>
        <dbReference type="ARBA" id="ARBA00023163"/>
    </source>
</evidence>
<dbReference type="Gene3D" id="3.40.50.2300">
    <property type="match status" value="1"/>
</dbReference>
<evidence type="ECO:0000259" key="18">
    <source>
        <dbReference type="PROSITE" id="PS50045"/>
    </source>
</evidence>
<evidence type="ECO:0000256" key="3">
    <source>
        <dbReference type="ARBA" id="ARBA00022490"/>
    </source>
</evidence>
<dbReference type="InterPro" id="IPR058031">
    <property type="entry name" value="AAA_lid_NorR"/>
</dbReference>
<dbReference type="InterPro" id="IPR025944">
    <property type="entry name" value="Sigma_54_int_dom_CS"/>
</dbReference>
<keyword evidence="21" id="KW-1185">Reference proteome</keyword>
<feature type="modified residue" description="4-aspartylphosphate" evidence="17">
    <location>
        <position position="60"/>
    </location>
</feature>
<dbReference type="Gene3D" id="1.10.10.60">
    <property type="entry name" value="Homeodomain-like"/>
    <property type="match status" value="1"/>
</dbReference>
<keyword evidence="9" id="KW-0805">Transcription regulation</keyword>
<evidence type="ECO:0000313" key="20">
    <source>
        <dbReference type="EMBL" id="MBB5717973.1"/>
    </source>
</evidence>
<protein>
    <recommendedName>
        <fullName evidence="2">DNA-binding transcriptional regulator NtrC</fullName>
    </recommendedName>
    <alternativeName>
        <fullName evidence="14">Nitrogen regulation protein NR(I)</fullName>
    </alternativeName>
    <alternativeName>
        <fullName evidence="15">Nitrogen regulator I</fullName>
    </alternativeName>
</protein>
<dbReference type="GO" id="GO:0043565">
    <property type="term" value="F:sequence-specific DNA binding"/>
    <property type="evidence" value="ECO:0007669"/>
    <property type="project" value="InterPro"/>
</dbReference>
<dbReference type="InterPro" id="IPR003593">
    <property type="entry name" value="AAA+_ATPase"/>
</dbReference>
<keyword evidence="10 20" id="KW-0238">DNA-binding</keyword>
<evidence type="ECO:0000256" key="4">
    <source>
        <dbReference type="ARBA" id="ARBA00022491"/>
    </source>
</evidence>
<comment type="subcellular location">
    <subcellularLocation>
        <location evidence="1">Cytoplasm</location>
    </subcellularLocation>
</comment>
<dbReference type="GO" id="GO:0006355">
    <property type="term" value="P:regulation of DNA-templated transcription"/>
    <property type="evidence" value="ECO:0007669"/>
    <property type="project" value="InterPro"/>
</dbReference>
<evidence type="ECO:0000256" key="16">
    <source>
        <dbReference type="ARBA" id="ARBA00043886"/>
    </source>
</evidence>
<keyword evidence="3" id="KW-0963">Cytoplasm</keyword>
<comment type="function">
    <text evidence="16">Member of the two-component regulatory system NtrB/NtrC, which controls expression of the nitrogen-regulated (ntr) genes in response to nitrogen limitation. Phosphorylated NtrC binds directly to DNA and stimulates the formation of open promoter-sigma54-RNA polymerase complexes.</text>
</comment>
<dbReference type="InterPro" id="IPR027417">
    <property type="entry name" value="P-loop_NTPase"/>
</dbReference>
<reference evidence="20 21" key="1">
    <citation type="submission" date="2020-08" db="EMBL/GenBank/DDBJ databases">
        <title>Genomic Encyclopedia of Type Strains, Phase IV (KMG-IV): sequencing the most valuable type-strain genomes for metagenomic binning, comparative biology and taxonomic classification.</title>
        <authorList>
            <person name="Goeker M."/>
        </authorList>
    </citation>
    <scope>NUCLEOTIDE SEQUENCE [LARGE SCALE GENOMIC DNA]</scope>
    <source>
        <strain evidence="20 21">DSM 27203</strain>
    </source>
</reference>
<name>A0A840YWG0_9SPHN</name>
<proteinExistence type="predicted"/>
<evidence type="ECO:0000256" key="14">
    <source>
        <dbReference type="ARBA" id="ARBA00029881"/>
    </source>
</evidence>
<dbReference type="InterPro" id="IPR002197">
    <property type="entry name" value="HTH_Fis"/>
</dbReference>
<keyword evidence="11" id="KW-0010">Activator</keyword>
<dbReference type="SMART" id="SM00448">
    <property type="entry name" value="REC"/>
    <property type="match status" value="1"/>
</dbReference>
<evidence type="ECO:0000256" key="8">
    <source>
        <dbReference type="ARBA" id="ARBA00023012"/>
    </source>
</evidence>
<dbReference type="Pfam" id="PF00072">
    <property type="entry name" value="Response_reg"/>
    <property type="match status" value="1"/>
</dbReference>
<evidence type="ECO:0000256" key="13">
    <source>
        <dbReference type="ARBA" id="ARBA00023231"/>
    </source>
</evidence>
<keyword evidence="12" id="KW-0804">Transcription</keyword>
<dbReference type="Pfam" id="PF02954">
    <property type="entry name" value="HTH_8"/>
    <property type="match status" value="1"/>
</dbReference>